<feature type="repeat" description="WD" evidence="14">
    <location>
        <begin position="155"/>
        <end position="203"/>
    </location>
</feature>
<accession>A0A6A0H1M0</accession>
<dbReference type="PANTHER" id="PTHR11024">
    <property type="entry name" value="NUCLEAR PORE COMPLEX PROTEIN SEC13 / SEH1 FAMILY MEMBER"/>
    <property type="match status" value="1"/>
</dbReference>
<proteinExistence type="inferred from homology"/>
<dbReference type="PANTHER" id="PTHR11024:SF2">
    <property type="entry name" value="PROTEIN SEC13 HOMOLOG"/>
    <property type="match status" value="1"/>
</dbReference>
<dbReference type="Proteomes" id="UP000711488">
    <property type="component" value="Unassembled WGS sequence"/>
</dbReference>
<evidence type="ECO:0000256" key="7">
    <source>
        <dbReference type="ARBA" id="ARBA00022737"/>
    </source>
</evidence>
<reference evidence="15" key="3">
    <citation type="submission" date="2019-06" db="EMBL/GenBank/DDBJ databases">
        <authorList>
            <person name="Poynton C."/>
            <person name="Hasenbein S."/>
            <person name="Benoit J.B."/>
            <person name="Sepulveda M.S."/>
            <person name="Poelchau M.F."/>
            <person name="Murali S.C."/>
            <person name="Chen S."/>
            <person name="Glastad K.M."/>
            <person name="Werren J.H."/>
            <person name="Vineis J.H."/>
            <person name="Bowen J.L."/>
            <person name="Friedrich M."/>
            <person name="Jones J."/>
            <person name="Robertson H.M."/>
            <person name="Feyereisen R."/>
            <person name="Mechler-Hickson A."/>
            <person name="Mathers N."/>
            <person name="Lee C.E."/>
            <person name="Colbourne J.K."/>
            <person name="Biales A."/>
            <person name="Johnston J.S."/>
            <person name="Wellborn G.A."/>
            <person name="Rosendale A.J."/>
            <person name="Cridge A.G."/>
            <person name="Munoz-Torres M.C."/>
            <person name="Bain P.A."/>
            <person name="Manny A.R."/>
            <person name="Major K.M."/>
            <person name="Lambert F.N."/>
            <person name="Vulpe C.D."/>
            <person name="Tuck P."/>
            <person name="Blalock B.J."/>
            <person name="Lin Y.-Y."/>
            <person name="Smith M.E."/>
            <person name="Ochoa-Acuna H."/>
            <person name="Chen M.-J.M."/>
            <person name="Childers C.P."/>
            <person name="Qu J."/>
            <person name="Dugan S."/>
            <person name="Lee S.L."/>
            <person name="Chao H."/>
            <person name="Dinh H."/>
            <person name="Han Y."/>
            <person name="Doddapaneni H."/>
            <person name="Worley K.C."/>
            <person name="Muzny D.M."/>
            <person name="Gibbs R.A."/>
            <person name="Richards S."/>
        </authorList>
    </citation>
    <scope>NUCLEOTIDE SEQUENCE</scope>
    <source>
        <strain evidence="15">HAZT.00-mixed</strain>
        <tissue evidence="15">Whole organism</tissue>
    </source>
</reference>
<keyword evidence="5" id="KW-0813">Transport</keyword>
<dbReference type="SUPFAM" id="SSF50978">
    <property type="entry name" value="WD40 repeat-like"/>
    <property type="match status" value="1"/>
</dbReference>
<dbReference type="InterPro" id="IPR036322">
    <property type="entry name" value="WD40_repeat_dom_sf"/>
</dbReference>
<evidence type="ECO:0000256" key="12">
    <source>
        <dbReference type="ARBA" id="ARBA00023228"/>
    </source>
</evidence>
<evidence type="ECO:0000256" key="14">
    <source>
        <dbReference type="PROSITE-ProRule" id="PRU00221"/>
    </source>
</evidence>
<gene>
    <name evidence="15" type="ORF">HAZT_HAZT006117</name>
</gene>
<evidence type="ECO:0000256" key="3">
    <source>
        <dbReference type="ARBA" id="ARBA00010102"/>
    </source>
</evidence>
<dbReference type="GO" id="GO:0090114">
    <property type="term" value="P:COPII-coated vesicle budding"/>
    <property type="evidence" value="ECO:0007669"/>
    <property type="project" value="TreeGrafter"/>
</dbReference>
<dbReference type="GO" id="GO:0031080">
    <property type="term" value="C:nuclear pore outer ring"/>
    <property type="evidence" value="ECO:0007669"/>
    <property type="project" value="TreeGrafter"/>
</dbReference>
<dbReference type="InterPro" id="IPR037363">
    <property type="entry name" value="Sec13/Seh1_fam"/>
</dbReference>
<dbReference type="GO" id="GO:0051028">
    <property type="term" value="P:mRNA transport"/>
    <property type="evidence" value="ECO:0007669"/>
    <property type="project" value="UniProtKB-KW"/>
</dbReference>
<comment type="similarity">
    <text evidence="3">Belongs to the WD repeat SEC13 family.</text>
</comment>
<comment type="caution">
    <text evidence="15">The sequence shown here is derived from an EMBL/GenBank/DDBJ whole genome shotgun (WGS) entry which is preliminary data.</text>
</comment>
<protein>
    <recommendedName>
        <fullName evidence="4">Protein SEC13 homolog</fullName>
    </recommendedName>
</protein>
<feature type="repeat" description="WD" evidence="14">
    <location>
        <begin position="62"/>
        <end position="96"/>
    </location>
</feature>
<keyword evidence="13" id="KW-0539">Nucleus</keyword>
<evidence type="ECO:0000313" key="15">
    <source>
        <dbReference type="EMBL" id="KAA0195531.1"/>
    </source>
</evidence>
<keyword evidence="8" id="KW-0509">mRNA transport</keyword>
<dbReference type="FunFam" id="2.130.10.10:FF:000017">
    <property type="entry name" value="SEC13 homolog (S. cerevisiae)"/>
    <property type="match status" value="1"/>
</dbReference>
<dbReference type="Pfam" id="PF00400">
    <property type="entry name" value="WD40"/>
    <property type="match status" value="6"/>
</dbReference>
<keyword evidence="12" id="KW-0458">Lysosome</keyword>
<dbReference type="GO" id="GO:0005198">
    <property type="term" value="F:structural molecule activity"/>
    <property type="evidence" value="ECO:0007669"/>
    <property type="project" value="InterPro"/>
</dbReference>
<evidence type="ECO:0000256" key="8">
    <source>
        <dbReference type="ARBA" id="ARBA00022816"/>
    </source>
</evidence>
<keyword evidence="10" id="KW-0811">Translocation</keyword>
<evidence type="ECO:0000256" key="5">
    <source>
        <dbReference type="ARBA" id="ARBA00022448"/>
    </source>
</evidence>
<dbReference type="GO" id="GO:0005764">
    <property type="term" value="C:lysosome"/>
    <property type="evidence" value="ECO:0007669"/>
    <property type="project" value="UniProtKB-SubCell"/>
</dbReference>
<evidence type="ECO:0000256" key="4">
    <source>
        <dbReference type="ARBA" id="ARBA00019195"/>
    </source>
</evidence>
<reference evidence="15" key="1">
    <citation type="submission" date="2014-08" db="EMBL/GenBank/DDBJ databases">
        <authorList>
            <person name="Murali S."/>
            <person name="Richards S."/>
            <person name="Bandaranaike D."/>
            <person name="Bellair M."/>
            <person name="Blankenburg K."/>
            <person name="Chao H."/>
            <person name="Dinh H."/>
            <person name="Doddapaneni H."/>
            <person name="Dugan-Rocha S."/>
            <person name="Elkadiri S."/>
            <person name="Gnanaolivu R."/>
            <person name="Hughes D."/>
            <person name="Lee S."/>
            <person name="Li M."/>
            <person name="Ming W."/>
            <person name="Munidasa M."/>
            <person name="Muniz J."/>
            <person name="Nguyen L."/>
            <person name="Osuji N."/>
            <person name="Pu L.-L."/>
            <person name="Puazo M."/>
            <person name="Skinner E."/>
            <person name="Qu C."/>
            <person name="Quiroz J."/>
            <person name="Raj R."/>
            <person name="Weissenberger G."/>
            <person name="Xin Y."/>
            <person name="Zou X."/>
            <person name="Han Y."/>
            <person name="Worley K."/>
            <person name="Muzny D."/>
            <person name="Gibbs R."/>
        </authorList>
    </citation>
    <scope>NUCLEOTIDE SEQUENCE</scope>
    <source>
        <strain evidence="15">HAZT.00-mixed</strain>
        <tissue evidence="15">Whole organism</tissue>
    </source>
</reference>
<evidence type="ECO:0000256" key="13">
    <source>
        <dbReference type="ARBA" id="ARBA00023242"/>
    </source>
</evidence>
<evidence type="ECO:0000256" key="9">
    <source>
        <dbReference type="ARBA" id="ARBA00022927"/>
    </source>
</evidence>
<dbReference type="GO" id="GO:0032527">
    <property type="term" value="P:protein exit from endoplasmic reticulum"/>
    <property type="evidence" value="ECO:0007669"/>
    <property type="project" value="TreeGrafter"/>
</dbReference>
<dbReference type="EMBL" id="JQDR03009555">
    <property type="protein sequence ID" value="KAA0195531.1"/>
    <property type="molecule type" value="Genomic_DNA"/>
</dbReference>
<dbReference type="InterPro" id="IPR001680">
    <property type="entry name" value="WD40_rpt"/>
</dbReference>
<dbReference type="InterPro" id="IPR015943">
    <property type="entry name" value="WD40/YVTN_repeat-like_dom_sf"/>
</dbReference>
<evidence type="ECO:0000256" key="1">
    <source>
        <dbReference type="ARBA" id="ARBA00004371"/>
    </source>
</evidence>
<reference evidence="15" key="2">
    <citation type="journal article" date="2018" name="Environ. Sci. Technol.">
        <title>The Toxicogenome of Hyalella azteca: A Model for Sediment Ecotoxicology and Evolutionary Toxicology.</title>
        <authorList>
            <person name="Poynton H.C."/>
            <person name="Hasenbein S."/>
            <person name="Benoit J.B."/>
            <person name="Sepulveda M.S."/>
            <person name="Poelchau M.F."/>
            <person name="Hughes D.S.T."/>
            <person name="Murali S.C."/>
            <person name="Chen S."/>
            <person name="Glastad K.M."/>
            <person name="Goodisman M.A.D."/>
            <person name="Werren J.H."/>
            <person name="Vineis J.H."/>
            <person name="Bowen J.L."/>
            <person name="Friedrich M."/>
            <person name="Jones J."/>
            <person name="Robertson H.M."/>
            <person name="Feyereisen R."/>
            <person name="Mechler-Hickson A."/>
            <person name="Mathers N."/>
            <person name="Lee C.E."/>
            <person name="Colbourne J.K."/>
            <person name="Biales A."/>
            <person name="Johnston J.S."/>
            <person name="Wellborn G.A."/>
            <person name="Rosendale A.J."/>
            <person name="Cridge A.G."/>
            <person name="Munoz-Torres M.C."/>
            <person name="Bain P.A."/>
            <person name="Manny A.R."/>
            <person name="Major K.M."/>
            <person name="Lambert F.N."/>
            <person name="Vulpe C.D."/>
            <person name="Tuck P."/>
            <person name="Blalock B.J."/>
            <person name="Lin Y.Y."/>
            <person name="Smith M.E."/>
            <person name="Ochoa-Acuna H."/>
            <person name="Chen M.M."/>
            <person name="Childers C.P."/>
            <person name="Qu J."/>
            <person name="Dugan S."/>
            <person name="Lee S.L."/>
            <person name="Chao H."/>
            <person name="Dinh H."/>
            <person name="Han Y."/>
            <person name="Doddapaneni H."/>
            <person name="Worley K.C."/>
            <person name="Muzny D.M."/>
            <person name="Gibbs R.A."/>
            <person name="Richards S."/>
        </authorList>
    </citation>
    <scope>NUCLEOTIDE SEQUENCE</scope>
    <source>
        <strain evidence="15">HAZT.00-mixed</strain>
        <tissue evidence="15">Whole organism</tissue>
    </source>
</reference>
<evidence type="ECO:0000256" key="11">
    <source>
        <dbReference type="ARBA" id="ARBA00023132"/>
    </source>
</evidence>
<dbReference type="AlphaFoldDB" id="A0A6A0H1M0"/>
<dbReference type="GO" id="GO:0030127">
    <property type="term" value="C:COPII vesicle coat"/>
    <property type="evidence" value="ECO:0007669"/>
    <property type="project" value="TreeGrafter"/>
</dbReference>
<comment type="subcellular location">
    <subcellularLocation>
        <location evidence="1">Lysosome</location>
    </subcellularLocation>
    <subcellularLocation>
        <location evidence="2">Nucleus</location>
        <location evidence="2">Nuclear pore complex</location>
    </subcellularLocation>
</comment>
<name>A0A6A0H1M0_HYAAZ</name>
<dbReference type="SMART" id="SM00320">
    <property type="entry name" value="WD40"/>
    <property type="match status" value="6"/>
</dbReference>
<keyword evidence="7" id="KW-0677">Repeat</keyword>
<sequence>MAEVSIVSQVETGHEDMIHDAQMDYYGTRLATCSSDRSINSDVKTVRVFEVRKGEQSLVASLREHEGPVWQVAWAHPMYGRLLASCGYDRKLIIWQEDQSTWRSIYTYTEHTSSINSVCWAPHELGLMLACASSDGSVSVLTYTAAHTWHAVKITNAHNVGCNAVSWAPAVSSGGLTQQRLVTGGCDSYVKIWRYESGEWVEEAKLEGHSDWVRDVAWAPSCGLGTSVIASCSQDCRVLIWTGDNGQFRSKELPSFADVIWHVSWSVTGNILAVSGGDNRVSLWKENTEGQWVCLSDSSKAAEAAAITASAAAGEQQMRPQTVH</sequence>
<feature type="repeat" description="WD" evidence="14">
    <location>
        <begin position="206"/>
        <end position="251"/>
    </location>
</feature>
<keyword evidence="11" id="KW-0906">Nuclear pore complex</keyword>
<evidence type="ECO:0000256" key="2">
    <source>
        <dbReference type="ARBA" id="ARBA00004567"/>
    </source>
</evidence>
<dbReference type="PROSITE" id="PS50082">
    <property type="entry name" value="WD_REPEATS_2"/>
    <property type="match status" value="3"/>
</dbReference>
<evidence type="ECO:0000256" key="6">
    <source>
        <dbReference type="ARBA" id="ARBA00022574"/>
    </source>
</evidence>
<dbReference type="GO" id="GO:0006606">
    <property type="term" value="P:protein import into nucleus"/>
    <property type="evidence" value="ECO:0007669"/>
    <property type="project" value="TreeGrafter"/>
</dbReference>
<organism evidence="15">
    <name type="scientific">Hyalella azteca</name>
    <name type="common">Amphipod</name>
    <dbReference type="NCBI Taxonomy" id="294128"/>
    <lineage>
        <taxon>Eukaryota</taxon>
        <taxon>Metazoa</taxon>
        <taxon>Ecdysozoa</taxon>
        <taxon>Arthropoda</taxon>
        <taxon>Crustacea</taxon>
        <taxon>Multicrustacea</taxon>
        <taxon>Malacostraca</taxon>
        <taxon>Eumalacostraca</taxon>
        <taxon>Peracarida</taxon>
        <taxon>Amphipoda</taxon>
        <taxon>Senticaudata</taxon>
        <taxon>Talitrida</taxon>
        <taxon>Talitroidea</taxon>
        <taxon>Hyalellidae</taxon>
        <taxon>Hyalella</taxon>
    </lineage>
</organism>
<dbReference type="Gene3D" id="2.130.10.10">
    <property type="entry name" value="YVTN repeat-like/Quinoprotein amine dehydrogenase"/>
    <property type="match status" value="1"/>
</dbReference>
<dbReference type="GO" id="GO:0032008">
    <property type="term" value="P:positive regulation of TOR signaling"/>
    <property type="evidence" value="ECO:0007669"/>
    <property type="project" value="TreeGrafter"/>
</dbReference>
<keyword evidence="6 14" id="KW-0853">WD repeat</keyword>
<evidence type="ECO:0000256" key="10">
    <source>
        <dbReference type="ARBA" id="ARBA00023010"/>
    </source>
</evidence>
<dbReference type="OrthoDB" id="364224at2759"/>
<keyword evidence="9" id="KW-0653">Protein transport</keyword>